<feature type="non-terminal residue" evidence="1">
    <location>
        <position position="1"/>
    </location>
</feature>
<gene>
    <name evidence="1" type="ORF">WMSIL1_LOCUS3177</name>
</gene>
<keyword evidence="2" id="KW-1185">Reference proteome</keyword>
<dbReference type="EMBL" id="CABIJS010000089">
    <property type="protein sequence ID" value="VUZ42531.1"/>
    <property type="molecule type" value="Genomic_DNA"/>
</dbReference>
<dbReference type="Proteomes" id="UP000321570">
    <property type="component" value="Unassembled WGS sequence"/>
</dbReference>
<dbReference type="AlphaFoldDB" id="A0A564Y5L2"/>
<protein>
    <submittedName>
        <fullName evidence="1">Uncharacterized protein</fullName>
    </submittedName>
</protein>
<evidence type="ECO:0000313" key="1">
    <source>
        <dbReference type="EMBL" id="VUZ42531.1"/>
    </source>
</evidence>
<evidence type="ECO:0000313" key="2">
    <source>
        <dbReference type="Proteomes" id="UP000321570"/>
    </source>
</evidence>
<name>A0A564Y5L2_HYMDI</name>
<organism evidence="1 2">
    <name type="scientific">Hymenolepis diminuta</name>
    <name type="common">Rat tapeworm</name>
    <dbReference type="NCBI Taxonomy" id="6216"/>
    <lineage>
        <taxon>Eukaryota</taxon>
        <taxon>Metazoa</taxon>
        <taxon>Spiralia</taxon>
        <taxon>Lophotrochozoa</taxon>
        <taxon>Platyhelminthes</taxon>
        <taxon>Cestoda</taxon>
        <taxon>Eucestoda</taxon>
        <taxon>Cyclophyllidea</taxon>
        <taxon>Hymenolepididae</taxon>
        <taxon>Hymenolepis</taxon>
    </lineage>
</organism>
<proteinExistence type="predicted"/>
<reference evidence="1 2" key="1">
    <citation type="submission" date="2019-07" db="EMBL/GenBank/DDBJ databases">
        <authorList>
            <person name="Jastrzebski P J."/>
            <person name="Paukszto L."/>
            <person name="Jastrzebski P J."/>
        </authorList>
    </citation>
    <scope>NUCLEOTIDE SEQUENCE [LARGE SCALE GENOMIC DNA]</scope>
    <source>
        <strain evidence="1 2">WMS-il1</strain>
    </source>
</reference>
<accession>A0A564Y5L2</accession>
<sequence length="162" mass="18667">ANTIQKPSSNPYYDLKAAILQYTQLSATERVQKLLQQQCLEDLRPIALVKLMKLLVSGESFETEFWKLLYFEKLPSYMQPISAKVLKTKLIESLAEMADNIAENVESQRIKEIHHTPQPTSTKNERNPVCRDKTCKPLCYSFDYYPWKLCQGSSLSTFSHSV</sequence>